<evidence type="ECO:0000313" key="3">
    <source>
        <dbReference type="Proteomes" id="UP001230504"/>
    </source>
</evidence>
<accession>A0AAD8QFM2</accession>
<dbReference type="Proteomes" id="UP001230504">
    <property type="component" value="Unassembled WGS sequence"/>
</dbReference>
<feature type="region of interest" description="Disordered" evidence="1">
    <location>
        <begin position="107"/>
        <end position="168"/>
    </location>
</feature>
<reference evidence="2" key="1">
    <citation type="submission" date="2021-06" db="EMBL/GenBank/DDBJ databases">
        <title>Comparative genomics, transcriptomics and evolutionary studies reveal genomic signatures of adaptation to plant cell wall in hemibiotrophic fungi.</title>
        <authorList>
            <consortium name="DOE Joint Genome Institute"/>
            <person name="Baroncelli R."/>
            <person name="Diaz J.F."/>
            <person name="Benocci T."/>
            <person name="Peng M."/>
            <person name="Battaglia E."/>
            <person name="Haridas S."/>
            <person name="Andreopoulos W."/>
            <person name="Labutti K."/>
            <person name="Pangilinan J."/>
            <person name="Floch G.L."/>
            <person name="Makela M.R."/>
            <person name="Henrissat B."/>
            <person name="Grigoriev I.V."/>
            <person name="Crouch J.A."/>
            <person name="De Vries R.P."/>
            <person name="Sukno S.A."/>
            <person name="Thon M.R."/>
        </authorList>
    </citation>
    <scope>NUCLEOTIDE SEQUENCE</scope>
    <source>
        <strain evidence="2">CBS 125086</strain>
    </source>
</reference>
<protein>
    <submittedName>
        <fullName evidence="2">Uncharacterized protein</fullName>
    </submittedName>
</protein>
<evidence type="ECO:0000256" key="1">
    <source>
        <dbReference type="SAM" id="MobiDB-lite"/>
    </source>
</evidence>
<feature type="compositionally biased region" description="Basic residues" evidence="1">
    <location>
        <begin position="127"/>
        <end position="136"/>
    </location>
</feature>
<sequence>MGLRRRISEMDLRMSPSKRALPDQVQHPDTIVFAAARSCVTPTGMRPEDNLKAKNGKSRWVNQLKDWFSVGEPSSQDWKQLRKREFHKHGIAMNDPEASAKLHAPIGAIPEEAIKPSSGPDPEVVAKKKARNRKQLPRAYNYSGRALSSISSESSTGSKEVNPIAPWA</sequence>
<dbReference type="GeneID" id="85447186"/>
<feature type="compositionally biased region" description="Low complexity" evidence="1">
    <location>
        <begin position="143"/>
        <end position="158"/>
    </location>
</feature>
<dbReference type="EMBL" id="JAHLJV010000001">
    <property type="protein sequence ID" value="KAK1600433.1"/>
    <property type="molecule type" value="Genomic_DNA"/>
</dbReference>
<gene>
    <name evidence="2" type="ORF">LY79DRAFT_664717</name>
</gene>
<organism evidence="2 3">
    <name type="scientific">Colletotrichum navitas</name>
    <dbReference type="NCBI Taxonomy" id="681940"/>
    <lineage>
        <taxon>Eukaryota</taxon>
        <taxon>Fungi</taxon>
        <taxon>Dikarya</taxon>
        <taxon>Ascomycota</taxon>
        <taxon>Pezizomycotina</taxon>
        <taxon>Sordariomycetes</taxon>
        <taxon>Hypocreomycetidae</taxon>
        <taxon>Glomerellales</taxon>
        <taxon>Glomerellaceae</taxon>
        <taxon>Colletotrichum</taxon>
        <taxon>Colletotrichum graminicola species complex</taxon>
    </lineage>
</organism>
<name>A0AAD8QFM2_9PEZI</name>
<proteinExistence type="predicted"/>
<dbReference type="AlphaFoldDB" id="A0AAD8QFM2"/>
<evidence type="ECO:0000313" key="2">
    <source>
        <dbReference type="EMBL" id="KAK1600433.1"/>
    </source>
</evidence>
<comment type="caution">
    <text evidence="2">The sequence shown here is derived from an EMBL/GenBank/DDBJ whole genome shotgun (WGS) entry which is preliminary data.</text>
</comment>
<dbReference type="RefSeq" id="XP_060420929.1">
    <property type="nucleotide sequence ID" value="XM_060562946.1"/>
</dbReference>
<keyword evidence="3" id="KW-1185">Reference proteome</keyword>